<dbReference type="KEGG" id="rir:BN877_I1766"/>
<dbReference type="HOGENOM" id="CLU_1298927_0_0_5"/>
<organism evidence="2 3">
    <name type="scientific">Agrobacterium pusense</name>
    <dbReference type="NCBI Taxonomy" id="648995"/>
    <lineage>
        <taxon>Bacteria</taxon>
        <taxon>Pseudomonadati</taxon>
        <taxon>Pseudomonadota</taxon>
        <taxon>Alphaproteobacteria</taxon>
        <taxon>Hyphomicrobiales</taxon>
        <taxon>Rhizobiaceae</taxon>
        <taxon>Rhizobium/Agrobacterium group</taxon>
        <taxon>Agrobacterium</taxon>
    </lineage>
</organism>
<dbReference type="SUPFAM" id="SSF54611">
    <property type="entry name" value="SecB-like"/>
    <property type="match status" value="1"/>
</dbReference>
<dbReference type="InterPro" id="IPR035958">
    <property type="entry name" value="SecB-like_sf"/>
</dbReference>
<protein>
    <submittedName>
        <fullName evidence="2">Uncharacterized protein</fullName>
    </submittedName>
</protein>
<dbReference type="Gene3D" id="3.10.420.10">
    <property type="entry name" value="SecB-like"/>
    <property type="match status" value="1"/>
</dbReference>
<evidence type="ECO:0000313" key="2">
    <source>
        <dbReference type="EMBL" id="CDI08663.1"/>
    </source>
</evidence>
<evidence type="ECO:0000313" key="3">
    <source>
        <dbReference type="Proteomes" id="UP000016944"/>
    </source>
</evidence>
<dbReference type="EMBL" id="HG518322">
    <property type="protein sequence ID" value="CDI08663.1"/>
    <property type="molecule type" value="Genomic_DNA"/>
</dbReference>
<gene>
    <name evidence="2" type="ORF">BN877_I1766</name>
</gene>
<sequence length="212" mass="23675">MGRSVPSLGNRLRRNKAEATSLAQRQYKTVRFHAVEYHQESSVTTMASSEGKKKPKKDMVKEYGKVVDAADLDAVHLINMAFDVRPQYFSEKESVGFGYNIDVGTHQYDVDTGVALAFIDCAVTAGTDEDDPLLTFEGHYIVSYKLSEKCDPEAVETFLKRVAVFACYPYFRAMVANLDWAASTSIPPLPVHKEQKQVAVVEKNKKKAELEG</sequence>
<evidence type="ECO:0000256" key="1">
    <source>
        <dbReference type="SAM" id="MobiDB-lite"/>
    </source>
</evidence>
<dbReference type="AlphaFoldDB" id="U4PUB2"/>
<name>U4PUB2_9HYPH</name>
<feature type="region of interest" description="Disordered" evidence="1">
    <location>
        <begin position="1"/>
        <end position="20"/>
    </location>
</feature>
<proteinExistence type="predicted"/>
<dbReference type="PATRIC" id="fig|424182.3.peg.1753"/>
<reference evidence="2 3" key="1">
    <citation type="journal article" date="2013" name="Genome Announc.">
        <title>Complete Genome Sequence of the Sesbania Symbiont and Rice Growth-Promoting Endophyte Rhizobium sp. Strain IRBG74.</title>
        <authorList>
            <person name="Crook M.B."/>
            <person name="Mitra S."/>
            <person name="Ane J.M."/>
            <person name="Sadowsky M.J."/>
            <person name="Gyaneshwar P."/>
        </authorList>
    </citation>
    <scope>NUCLEOTIDE SEQUENCE [LARGE SCALE GENOMIC DNA]</scope>
    <source>
        <strain evidence="2 3">IRBG74</strain>
    </source>
</reference>
<accession>U4PUB2</accession>
<dbReference type="Proteomes" id="UP000016944">
    <property type="component" value="Chromosome I"/>
</dbReference>